<feature type="region of interest" description="Disordered" evidence="1">
    <location>
        <begin position="79"/>
        <end position="117"/>
    </location>
</feature>
<evidence type="ECO:0000313" key="3">
    <source>
        <dbReference type="Proteomes" id="UP000784294"/>
    </source>
</evidence>
<sequence length="257" mass="28386">MTKTRPHYRNQFTALRNSMNTDAEDAFSAFDRRVLKMHQPGLPYIAVSVRTQLIHLELKMLDWLTLPVPRDMVLLSHQQQQQGSLQQEKQHPQLQQQHQQPKQITTLSSSSSQSLQLGKISTPNDLFHFDEAESACPDSTGPGISSTHESLASGLSLSTSNRIGSGITSACPGSESSPGGLQRSTRCPAPLGSVDQMENDPSCSLDLDGDDTSAVSVKLVNFVKCRQIAELVERYLAFQEMAYAFRVDETIRVSNIL</sequence>
<dbReference type="EMBL" id="CAAALY010020183">
    <property type="protein sequence ID" value="VEL14161.1"/>
    <property type="molecule type" value="Genomic_DNA"/>
</dbReference>
<dbReference type="OrthoDB" id="546434at2759"/>
<dbReference type="Proteomes" id="UP000784294">
    <property type="component" value="Unassembled WGS sequence"/>
</dbReference>
<name>A0A448WKR1_9PLAT</name>
<organism evidence="2 3">
    <name type="scientific">Protopolystoma xenopodis</name>
    <dbReference type="NCBI Taxonomy" id="117903"/>
    <lineage>
        <taxon>Eukaryota</taxon>
        <taxon>Metazoa</taxon>
        <taxon>Spiralia</taxon>
        <taxon>Lophotrochozoa</taxon>
        <taxon>Platyhelminthes</taxon>
        <taxon>Monogenea</taxon>
        <taxon>Polyopisthocotylea</taxon>
        <taxon>Polystomatidea</taxon>
        <taxon>Polystomatidae</taxon>
        <taxon>Protopolystoma</taxon>
    </lineage>
</organism>
<feature type="region of interest" description="Disordered" evidence="1">
    <location>
        <begin position="166"/>
        <end position="186"/>
    </location>
</feature>
<reference evidence="2" key="1">
    <citation type="submission" date="2018-11" db="EMBL/GenBank/DDBJ databases">
        <authorList>
            <consortium name="Pathogen Informatics"/>
        </authorList>
    </citation>
    <scope>NUCLEOTIDE SEQUENCE</scope>
</reference>
<dbReference type="AlphaFoldDB" id="A0A448WKR1"/>
<accession>A0A448WKR1</accession>
<gene>
    <name evidence="2" type="ORF">PXEA_LOCUS7601</name>
</gene>
<feature type="compositionally biased region" description="Polar residues" evidence="1">
    <location>
        <begin position="174"/>
        <end position="185"/>
    </location>
</feature>
<proteinExistence type="predicted"/>
<comment type="caution">
    <text evidence="2">The sequence shown here is derived from an EMBL/GenBank/DDBJ whole genome shotgun (WGS) entry which is preliminary data.</text>
</comment>
<feature type="compositionally biased region" description="Polar residues" evidence="1">
    <location>
        <begin position="142"/>
        <end position="151"/>
    </location>
</feature>
<evidence type="ECO:0000313" key="2">
    <source>
        <dbReference type="EMBL" id="VEL14161.1"/>
    </source>
</evidence>
<feature type="region of interest" description="Disordered" evidence="1">
    <location>
        <begin position="132"/>
        <end position="151"/>
    </location>
</feature>
<protein>
    <submittedName>
        <fullName evidence="2">Uncharacterized protein</fullName>
    </submittedName>
</protein>
<evidence type="ECO:0000256" key="1">
    <source>
        <dbReference type="SAM" id="MobiDB-lite"/>
    </source>
</evidence>
<keyword evidence="3" id="KW-1185">Reference proteome</keyword>